<dbReference type="Proteomes" id="UP000215902">
    <property type="component" value="Unassembled WGS sequence"/>
</dbReference>
<sequence>VRQKLHSLLSGSVREPACPSWPGALCVPDECTGSERYFLRNGTEIAACAVGCRSAPERQLQQLGDFDNHTVWKSCGRVND</sequence>
<name>A0A267EPP3_9PLAT</name>
<dbReference type="EMBL" id="NIVC01001837">
    <property type="protein sequence ID" value="PAA63515.1"/>
    <property type="molecule type" value="Genomic_DNA"/>
</dbReference>
<evidence type="ECO:0000313" key="1">
    <source>
        <dbReference type="EMBL" id="PAA63515.1"/>
    </source>
</evidence>
<organism evidence="1 2">
    <name type="scientific">Macrostomum lignano</name>
    <dbReference type="NCBI Taxonomy" id="282301"/>
    <lineage>
        <taxon>Eukaryota</taxon>
        <taxon>Metazoa</taxon>
        <taxon>Spiralia</taxon>
        <taxon>Lophotrochozoa</taxon>
        <taxon>Platyhelminthes</taxon>
        <taxon>Rhabditophora</taxon>
        <taxon>Macrostomorpha</taxon>
        <taxon>Macrostomida</taxon>
        <taxon>Macrostomidae</taxon>
        <taxon>Macrostomum</taxon>
    </lineage>
</organism>
<keyword evidence="2" id="KW-1185">Reference proteome</keyword>
<proteinExistence type="predicted"/>
<evidence type="ECO:0000313" key="2">
    <source>
        <dbReference type="Proteomes" id="UP000215902"/>
    </source>
</evidence>
<feature type="non-terminal residue" evidence="1">
    <location>
        <position position="80"/>
    </location>
</feature>
<reference evidence="1 2" key="1">
    <citation type="submission" date="2017-06" db="EMBL/GenBank/DDBJ databases">
        <title>A platform for efficient transgenesis in Macrostomum lignano, a flatworm model organism for stem cell research.</title>
        <authorList>
            <person name="Berezikov E."/>
        </authorList>
    </citation>
    <scope>NUCLEOTIDE SEQUENCE [LARGE SCALE GENOMIC DNA]</scope>
    <source>
        <strain evidence="1">DV1</strain>
        <tissue evidence="1">Whole organism</tissue>
    </source>
</reference>
<comment type="caution">
    <text evidence="1">The sequence shown here is derived from an EMBL/GenBank/DDBJ whole genome shotgun (WGS) entry which is preliminary data.</text>
</comment>
<feature type="non-terminal residue" evidence="1">
    <location>
        <position position="1"/>
    </location>
</feature>
<dbReference type="AlphaFoldDB" id="A0A267EPP3"/>
<protein>
    <submittedName>
        <fullName evidence="1">Uncharacterized protein</fullName>
    </submittedName>
</protein>
<accession>A0A267EPP3</accession>
<gene>
    <name evidence="1" type="ORF">BOX15_Mlig012180g3</name>
</gene>